<keyword evidence="2" id="KW-1185">Reference proteome</keyword>
<sequence>MKITHDWRIQPVDWQLWIDKGLAVDGIGGVTLNYQFTQSDLQEEALLLKGKSPEEQEQIRNEQVLARNAKMKALMDEISFRFPCYQYEDSDELAYEGQDWDFFFWCQDLTPPLSGRDYSYITLDANDHQAPQRQEQAFADLLMLLEELCGDSPNLHVNVLHHLRYNKERYQAAIERAKRELHGRLGTFRGVKGSLELTAGGDLLFVPRRKRKEPVKIGNFDMVRQLWIIEAGKAGEYLCLD</sequence>
<name>A0ABS2FT21_9FIRM</name>
<gene>
    <name evidence="1" type="ORF">H9X91_01855</name>
</gene>
<protein>
    <submittedName>
        <fullName evidence="1">Uncharacterized protein</fullName>
    </submittedName>
</protein>
<dbReference type="RefSeq" id="WP_204801919.1">
    <property type="nucleotide sequence ID" value="NZ_JACSNX010000001.1"/>
</dbReference>
<proteinExistence type="predicted"/>
<reference evidence="1 2" key="1">
    <citation type="journal article" date="2021" name="Sci. Rep.">
        <title>The distribution of antibiotic resistance genes in chicken gut microbiota commensals.</title>
        <authorList>
            <person name="Juricova H."/>
            <person name="Matiasovicova J."/>
            <person name="Kubasova T."/>
            <person name="Cejkova D."/>
            <person name="Rychlik I."/>
        </authorList>
    </citation>
    <scope>NUCLEOTIDE SEQUENCE [LARGE SCALE GENOMIC DNA]</scope>
    <source>
        <strain evidence="1 2">An411</strain>
    </source>
</reference>
<dbReference type="Proteomes" id="UP000719500">
    <property type="component" value="Unassembled WGS sequence"/>
</dbReference>
<accession>A0ABS2FT21</accession>
<dbReference type="EMBL" id="JACSNX010000001">
    <property type="protein sequence ID" value="MBM6850181.1"/>
    <property type="molecule type" value="Genomic_DNA"/>
</dbReference>
<comment type="caution">
    <text evidence="1">The sequence shown here is derived from an EMBL/GenBank/DDBJ whole genome shotgun (WGS) entry which is preliminary data.</text>
</comment>
<evidence type="ECO:0000313" key="1">
    <source>
        <dbReference type="EMBL" id="MBM6850181.1"/>
    </source>
</evidence>
<organism evidence="1 2">
    <name type="scientific">Oscillibacter valericigenes</name>
    <dbReference type="NCBI Taxonomy" id="351091"/>
    <lineage>
        <taxon>Bacteria</taxon>
        <taxon>Bacillati</taxon>
        <taxon>Bacillota</taxon>
        <taxon>Clostridia</taxon>
        <taxon>Eubacteriales</taxon>
        <taxon>Oscillospiraceae</taxon>
        <taxon>Oscillibacter</taxon>
    </lineage>
</organism>
<evidence type="ECO:0000313" key="2">
    <source>
        <dbReference type="Proteomes" id="UP000719500"/>
    </source>
</evidence>